<accession>A0A0H3K0Z8</accession>
<name>A0A0H3K0Z8_SYNP6</name>
<dbReference type="InterPro" id="IPR000182">
    <property type="entry name" value="GNAT_dom"/>
</dbReference>
<dbReference type="GO" id="GO:0008080">
    <property type="term" value="F:N-acetyltransferase activity"/>
    <property type="evidence" value="ECO:0007669"/>
    <property type="project" value="InterPro"/>
</dbReference>
<dbReference type="GO" id="GO:0005737">
    <property type="term" value="C:cytoplasm"/>
    <property type="evidence" value="ECO:0007669"/>
    <property type="project" value="TreeGrafter"/>
</dbReference>
<proteinExistence type="predicted"/>
<evidence type="ECO:0000313" key="4">
    <source>
        <dbReference type="EMBL" id="BAD78953.1"/>
    </source>
</evidence>
<organism evidence="4 5">
    <name type="scientific">Synechococcus sp. (strain ATCC 27144 / PCC 6301 / SAUG 1402/1)</name>
    <name type="common">Anacystis nidulans</name>
    <dbReference type="NCBI Taxonomy" id="269084"/>
    <lineage>
        <taxon>Bacteria</taxon>
        <taxon>Bacillati</taxon>
        <taxon>Cyanobacteriota</taxon>
        <taxon>Cyanophyceae</taxon>
        <taxon>Synechococcales</taxon>
        <taxon>Synechococcaceae</taxon>
        <taxon>Synechococcus</taxon>
    </lineage>
</organism>
<dbReference type="EMBL" id="AP008231">
    <property type="protein sequence ID" value="BAD78953.1"/>
    <property type="molecule type" value="Genomic_DNA"/>
</dbReference>
<reference evidence="4 5" key="1">
    <citation type="journal article" date="2007" name="Photosyn. Res.">
        <title>Complete nucleotide sequence of the freshwater unicellular cyanobacterium Synechococcus elongatus PCC 6301 chromosome: gene content and organization.</title>
        <authorList>
            <person name="Sugita C."/>
            <person name="Ogata K."/>
            <person name="Shikata M."/>
            <person name="Jikuya H."/>
            <person name="Takano J."/>
            <person name="Furumichi M."/>
            <person name="Kanehisa M."/>
            <person name="Omata T."/>
            <person name="Sugiura M."/>
            <person name="Sugita M."/>
        </authorList>
    </citation>
    <scope>NUCLEOTIDE SEQUENCE [LARGE SCALE GENOMIC DNA]</scope>
    <source>
        <strain evidence="5">ATCC 27144 / PCC 6301 / SAUG 1402/1</strain>
    </source>
</reference>
<dbReference type="Pfam" id="PF00583">
    <property type="entry name" value="Acetyltransf_1"/>
    <property type="match status" value="1"/>
</dbReference>
<dbReference type="PANTHER" id="PTHR43626:SF4">
    <property type="entry name" value="GCN5-RELATED N-ACETYLTRANSFERASE 2, CHLOROPLASTIC"/>
    <property type="match status" value="1"/>
</dbReference>
<evidence type="ECO:0000256" key="2">
    <source>
        <dbReference type="ARBA" id="ARBA00023315"/>
    </source>
</evidence>
<evidence type="ECO:0000259" key="3">
    <source>
        <dbReference type="PROSITE" id="PS51186"/>
    </source>
</evidence>
<dbReference type="Gene3D" id="3.40.630.30">
    <property type="match status" value="1"/>
</dbReference>
<dbReference type="KEGG" id="syc:syc0763_d"/>
<feature type="domain" description="N-acetyltransferase" evidence="3">
    <location>
        <begin position="75"/>
        <end position="210"/>
    </location>
</feature>
<protein>
    <recommendedName>
        <fullName evidence="3">N-acetyltransferase domain-containing protein</fullName>
    </recommendedName>
</protein>
<dbReference type="AlphaFoldDB" id="A0A0H3K0Z8"/>
<dbReference type="InterPro" id="IPR016181">
    <property type="entry name" value="Acyl_CoA_acyltransferase"/>
</dbReference>
<dbReference type="PROSITE" id="PS51186">
    <property type="entry name" value="GNAT"/>
    <property type="match status" value="1"/>
</dbReference>
<dbReference type="eggNOG" id="COG0456">
    <property type="taxonomic scope" value="Bacteria"/>
</dbReference>
<dbReference type="Proteomes" id="UP000001175">
    <property type="component" value="Chromosome"/>
</dbReference>
<gene>
    <name evidence="4" type="primary">ycf52</name>
    <name evidence="4" type="ordered locus">syc0763_d</name>
</gene>
<keyword evidence="2" id="KW-0012">Acyltransferase</keyword>
<evidence type="ECO:0000313" key="5">
    <source>
        <dbReference type="Proteomes" id="UP000001175"/>
    </source>
</evidence>
<dbReference type="SUPFAM" id="SSF55729">
    <property type="entry name" value="Acyl-CoA N-acyltransferases (Nat)"/>
    <property type="match status" value="1"/>
</dbReference>
<sequence>MGHAFRIKALSLQDLLTTGTAPKRVAAGMGFWKSLFSALDTPVAAPSSVPADDPLAGYGPQAVEITPAIAANQRLILSTRRDIDLQELEALCDAVGWSRRPVRRVRRALDNSFLVVSLWEQLAQQRRLIGFARATSDHAFNATIWDVVINPSFQGQGLGRVLMEYVIAQLQQAEIPNITLFADPHVVDFYRRLGFVLDPEGIKGMFWYPS</sequence>
<evidence type="ECO:0000256" key="1">
    <source>
        <dbReference type="ARBA" id="ARBA00022679"/>
    </source>
</evidence>
<dbReference type="CDD" id="cd04301">
    <property type="entry name" value="NAT_SF"/>
    <property type="match status" value="1"/>
</dbReference>
<dbReference type="PANTHER" id="PTHR43626">
    <property type="entry name" value="ACYL-COA N-ACYLTRANSFERASE"/>
    <property type="match status" value="1"/>
</dbReference>
<keyword evidence="1" id="KW-0808">Transferase</keyword>
<dbReference type="InterPro" id="IPR045039">
    <property type="entry name" value="NSI-like"/>
</dbReference>